<gene>
    <name evidence="1" type="ORF">SAMN05444390_1011508</name>
</gene>
<dbReference type="OrthoDB" id="7014261at2"/>
<organism evidence="1 2">
    <name type="scientific">Marinobacterium lutimaris</name>
    <dbReference type="NCBI Taxonomy" id="568106"/>
    <lineage>
        <taxon>Bacteria</taxon>
        <taxon>Pseudomonadati</taxon>
        <taxon>Pseudomonadota</taxon>
        <taxon>Gammaproteobacteria</taxon>
        <taxon>Oceanospirillales</taxon>
        <taxon>Oceanospirillaceae</taxon>
        <taxon>Marinobacterium</taxon>
    </lineage>
</organism>
<keyword evidence="2" id="KW-1185">Reference proteome</keyword>
<evidence type="ECO:0000313" key="2">
    <source>
        <dbReference type="Proteomes" id="UP000236745"/>
    </source>
</evidence>
<dbReference type="Proteomes" id="UP000236745">
    <property type="component" value="Unassembled WGS sequence"/>
</dbReference>
<protein>
    <recommendedName>
        <fullName evidence="3">Phage antitermination protein Q</fullName>
    </recommendedName>
</protein>
<proteinExistence type="predicted"/>
<dbReference type="AlphaFoldDB" id="A0A1H5XV72"/>
<accession>A0A1H5XV72</accession>
<reference evidence="1 2" key="1">
    <citation type="submission" date="2016-10" db="EMBL/GenBank/DDBJ databases">
        <authorList>
            <person name="de Groot N.N."/>
        </authorList>
    </citation>
    <scope>NUCLEOTIDE SEQUENCE [LARGE SCALE GENOMIC DNA]</scope>
    <source>
        <strain evidence="1 2">DSM 22012</strain>
    </source>
</reference>
<dbReference type="RefSeq" id="WP_104002406.1">
    <property type="nucleotide sequence ID" value="NZ_FNVQ01000001.1"/>
</dbReference>
<sequence length="159" mass="17273">MGDAAETLDQQREPTTIAWIDVRLKAWAEWCETGGVVVGLGYGKNPIGGAVDNGGMIIRSTGTAAQPDSYDPNYEIDQAVVKLGADLKTVVVEHYRHEDAPEAKRVYRCGCSRSTYFRRLAKAHQHILFMLPAEKKVRSGAGAMAAAAERRAARKAGRG</sequence>
<dbReference type="EMBL" id="FNVQ01000001">
    <property type="protein sequence ID" value="SEG15337.1"/>
    <property type="molecule type" value="Genomic_DNA"/>
</dbReference>
<evidence type="ECO:0000313" key="1">
    <source>
        <dbReference type="EMBL" id="SEG15337.1"/>
    </source>
</evidence>
<name>A0A1H5XV72_9GAMM</name>
<evidence type="ECO:0008006" key="3">
    <source>
        <dbReference type="Google" id="ProtNLM"/>
    </source>
</evidence>